<name>A0ABQ1GTS6_9GAMM</name>
<dbReference type="CDD" id="cd03811">
    <property type="entry name" value="GT4_GT28_WabH-like"/>
    <property type="match status" value="1"/>
</dbReference>
<feature type="domain" description="Glycosyl transferase family 1" evidence="1">
    <location>
        <begin position="198"/>
        <end position="340"/>
    </location>
</feature>
<dbReference type="Proteomes" id="UP000627464">
    <property type="component" value="Unassembled WGS sequence"/>
</dbReference>
<dbReference type="Pfam" id="PF00534">
    <property type="entry name" value="Glycos_transf_1"/>
    <property type="match status" value="1"/>
</dbReference>
<dbReference type="Gene3D" id="3.40.50.2000">
    <property type="entry name" value="Glycogen Phosphorylase B"/>
    <property type="match status" value="2"/>
</dbReference>
<dbReference type="RefSeq" id="WP_188474052.1">
    <property type="nucleotide sequence ID" value="NZ_BMFZ01000007.1"/>
</dbReference>
<dbReference type="Pfam" id="PF13439">
    <property type="entry name" value="Glyco_transf_4"/>
    <property type="match status" value="1"/>
</dbReference>
<dbReference type="InterPro" id="IPR001296">
    <property type="entry name" value="Glyco_trans_1"/>
</dbReference>
<sequence>MRILIIIDGLPGGGAEKVVLTLCQGMQKSGVDITLISLRDVCHYPIPEKLNYKVVVDHSRTPWRKLTELSRRGKQLDKAVLEIENERGRFDMILSNLHKTDRIVMKSSLYSSDRLWFCIHGILSTTYLGHRKGLNRWNKRRKMASVYEQKNVVAVSEAVGVDLQENILANPRNVQVINNPFNIAEIKAMAEQPCDMAGQEYLLHVGRFHVQKRHDRLLEAYAKTKLQVPLVLIGTGSDIYVNKIKNLAEKLNIADRVIFAGFKENPFPYIKHARQLILSSDSEGFGNVLVEALICGTPVVSTACPGGPVEILKNTGMHRGLADVDTQSLGQKIVEIYNNPPDIDQSLLEIYGIDYICNRYKDLAKK</sequence>
<proteinExistence type="predicted"/>
<accession>A0ABQ1GTS6</accession>
<dbReference type="GO" id="GO:0016740">
    <property type="term" value="F:transferase activity"/>
    <property type="evidence" value="ECO:0007669"/>
    <property type="project" value="UniProtKB-KW"/>
</dbReference>
<keyword evidence="4" id="KW-1185">Reference proteome</keyword>
<evidence type="ECO:0000313" key="4">
    <source>
        <dbReference type="Proteomes" id="UP000627464"/>
    </source>
</evidence>
<gene>
    <name evidence="3" type="ORF">GCM10011328_26820</name>
</gene>
<protein>
    <submittedName>
        <fullName evidence="3">Glycosyl transferase</fullName>
    </submittedName>
</protein>
<dbReference type="EMBL" id="BMFZ01000007">
    <property type="protein sequence ID" value="GGA50162.1"/>
    <property type="molecule type" value="Genomic_DNA"/>
</dbReference>
<reference evidence="4" key="1">
    <citation type="journal article" date="2019" name="Int. J. Syst. Evol. Microbiol.">
        <title>The Global Catalogue of Microorganisms (GCM) 10K type strain sequencing project: providing services to taxonomists for standard genome sequencing and annotation.</title>
        <authorList>
            <consortium name="The Broad Institute Genomics Platform"/>
            <consortium name="The Broad Institute Genome Sequencing Center for Infectious Disease"/>
            <person name="Wu L."/>
            <person name="Ma J."/>
        </authorList>
    </citation>
    <scope>NUCLEOTIDE SEQUENCE [LARGE SCALE GENOMIC DNA]</scope>
    <source>
        <strain evidence="4">CGMCC 1.12806</strain>
    </source>
</reference>
<dbReference type="SUPFAM" id="SSF53756">
    <property type="entry name" value="UDP-Glycosyltransferase/glycogen phosphorylase"/>
    <property type="match status" value="1"/>
</dbReference>
<dbReference type="PANTHER" id="PTHR12526:SF638">
    <property type="entry name" value="SPORE COAT PROTEIN SA"/>
    <property type="match status" value="1"/>
</dbReference>
<dbReference type="InterPro" id="IPR028098">
    <property type="entry name" value="Glyco_trans_4-like_N"/>
</dbReference>
<organism evidence="3 4">
    <name type="scientific">Hafnia psychrotolerans</name>
    <dbReference type="NCBI Taxonomy" id="1477018"/>
    <lineage>
        <taxon>Bacteria</taxon>
        <taxon>Pseudomonadati</taxon>
        <taxon>Pseudomonadota</taxon>
        <taxon>Gammaproteobacteria</taxon>
        <taxon>Enterobacterales</taxon>
        <taxon>Hafniaceae</taxon>
        <taxon>Hafnia</taxon>
    </lineage>
</organism>
<feature type="domain" description="Glycosyltransferase subfamily 4-like N-terminal" evidence="2">
    <location>
        <begin position="13"/>
        <end position="183"/>
    </location>
</feature>
<evidence type="ECO:0000259" key="1">
    <source>
        <dbReference type="Pfam" id="PF00534"/>
    </source>
</evidence>
<comment type="caution">
    <text evidence="3">The sequence shown here is derived from an EMBL/GenBank/DDBJ whole genome shotgun (WGS) entry which is preliminary data.</text>
</comment>
<keyword evidence="3" id="KW-0808">Transferase</keyword>
<dbReference type="PANTHER" id="PTHR12526">
    <property type="entry name" value="GLYCOSYLTRANSFERASE"/>
    <property type="match status" value="1"/>
</dbReference>
<evidence type="ECO:0000313" key="3">
    <source>
        <dbReference type="EMBL" id="GGA50162.1"/>
    </source>
</evidence>
<evidence type="ECO:0000259" key="2">
    <source>
        <dbReference type="Pfam" id="PF13439"/>
    </source>
</evidence>